<evidence type="ECO:0000313" key="4">
    <source>
        <dbReference type="Proteomes" id="UP000655287"/>
    </source>
</evidence>
<feature type="transmembrane region" description="Helical" evidence="2">
    <location>
        <begin position="47"/>
        <end position="69"/>
    </location>
</feature>
<name>A0A919V191_9ACTN</name>
<evidence type="ECO:0000313" key="3">
    <source>
        <dbReference type="EMBL" id="GII78327.1"/>
    </source>
</evidence>
<keyword evidence="2" id="KW-0472">Membrane</keyword>
<dbReference type="AlphaFoldDB" id="A0A919V191"/>
<evidence type="ECO:0000256" key="2">
    <source>
        <dbReference type="SAM" id="Phobius"/>
    </source>
</evidence>
<protein>
    <submittedName>
        <fullName evidence="3">Uncharacterized protein</fullName>
    </submittedName>
</protein>
<accession>A0A919V191</accession>
<dbReference type="EMBL" id="BOOU01000046">
    <property type="protein sequence ID" value="GII78327.1"/>
    <property type="molecule type" value="Genomic_DNA"/>
</dbReference>
<feature type="compositionally biased region" description="Low complexity" evidence="1">
    <location>
        <begin position="116"/>
        <end position="134"/>
    </location>
</feature>
<feature type="region of interest" description="Disordered" evidence="1">
    <location>
        <begin position="83"/>
        <end position="238"/>
    </location>
</feature>
<comment type="caution">
    <text evidence="3">The sequence shown here is derived from an EMBL/GenBank/DDBJ whole genome shotgun (WGS) entry which is preliminary data.</text>
</comment>
<sequence length="238" mass="24577">MTESPDEYGDVLRRVLRAEADSVMPSAEGLSIIRDRIDKRRGWRNVFWLRAGASAAGAFLVAATVVMAVPGFREQITERPIVPIQYETRPPDDSSTRRPPNVNLPPGVSQPPPASPSGSPTPSGTALPPTATPSVSTGGECADQAPPPPQQGARDSAHPCADPTSGDPGPQHTTRPGPTPTPSPTPVPPPPTTQPTRSPKPPAPTPTATTDPDPPPPTPTAAPSESPLVATEPAPSAT</sequence>
<reference evidence="3" key="1">
    <citation type="submission" date="2021-01" db="EMBL/GenBank/DDBJ databases">
        <title>Whole genome shotgun sequence of Sphaerisporangium rufum NBRC 109079.</title>
        <authorList>
            <person name="Komaki H."/>
            <person name="Tamura T."/>
        </authorList>
    </citation>
    <scope>NUCLEOTIDE SEQUENCE</scope>
    <source>
        <strain evidence="3">NBRC 109079</strain>
    </source>
</reference>
<organism evidence="3 4">
    <name type="scientific">Sphaerisporangium rufum</name>
    <dbReference type="NCBI Taxonomy" id="1381558"/>
    <lineage>
        <taxon>Bacteria</taxon>
        <taxon>Bacillati</taxon>
        <taxon>Actinomycetota</taxon>
        <taxon>Actinomycetes</taxon>
        <taxon>Streptosporangiales</taxon>
        <taxon>Streptosporangiaceae</taxon>
        <taxon>Sphaerisporangium</taxon>
    </lineage>
</organism>
<evidence type="ECO:0000256" key="1">
    <source>
        <dbReference type="SAM" id="MobiDB-lite"/>
    </source>
</evidence>
<feature type="compositionally biased region" description="Pro residues" evidence="1">
    <location>
        <begin position="177"/>
        <end position="205"/>
    </location>
</feature>
<keyword evidence="2" id="KW-0812">Transmembrane</keyword>
<proteinExistence type="predicted"/>
<gene>
    <name evidence="3" type="ORF">Sru01_33090</name>
</gene>
<keyword evidence="4" id="KW-1185">Reference proteome</keyword>
<dbReference type="PRINTS" id="PR01217">
    <property type="entry name" value="PRICHEXTENSN"/>
</dbReference>
<dbReference type="Proteomes" id="UP000655287">
    <property type="component" value="Unassembled WGS sequence"/>
</dbReference>
<keyword evidence="2" id="KW-1133">Transmembrane helix</keyword>